<protein>
    <submittedName>
        <fullName evidence="1">Uncharacterized protein</fullName>
    </submittedName>
</protein>
<comment type="caution">
    <text evidence="1">The sequence shown here is derived from an EMBL/GenBank/DDBJ whole genome shotgun (WGS) entry which is preliminary data.</text>
</comment>
<name>A0ABS5ZKP3_9GAMM</name>
<evidence type="ECO:0000313" key="1">
    <source>
        <dbReference type="EMBL" id="MBU2714520.1"/>
    </source>
</evidence>
<accession>A0ABS5ZKP3</accession>
<proteinExistence type="predicted"/>
<dbReference type="EMBL" id="JAGSOY010000347">
    <property type="protein sequence ID" value="MBU2714520.1"/>
    <property type="molecule type" value="Genomic_DNA"/>
</dbReference>
<reference evidence="1 2" key="1">
    <citation type="submission" date="2021-04" db="EMBL/GenBank/DDBJ databases">
        <authorList>
            <person name="Pira H."/>
            <person name="Risdian C."/>
            <person name="Wink J."/>
        </authorList>
    </citation>
    <scope>NUCLEOTIDE SEQUENCE [LARGE SCALE GENOMIC DNA]</scope>
    <source>
        <strain evidence="1 2">WH53</strain>
    </source>
</reference>
<dbReference type="Proteomes" id="UP000690515">
    <property type="component" value="Unassembled WGS sequence"/>
</dbReference>
<organism evidence="1 2">
    <name type="scientific">Zooshikella harenae</name>
    <dbReference type="NCBI Taxonomy" id="2827238"/>
    <lineage>
        <taxon>Bacteria</taxon>
        <taxon>Pseudomonadati</taxon>
        <taxon>Pseudomonadota</taxon>
        <taxon>Gammaproteobacteria</taxon>
        <taxon>Oceanospirillales</taxon>
        <taxon>Zooshikellaceae</taxon>
        <taxon>Zooshikella</taxon>
    </lineage>
</organism>
<dbReference type="RefSeq" id="WP_215822835.1">
    <property type="nucleotide sequence ID" value="NZ_JAGSOY010000347.1"/>
</dbReference>
<keyword evidence="2" id="KW-1185">Reference proteome</keyword>
<evidence type="ECO:0000313" key="2">
    <source>
        <dbReference type="Proteomes" id="UP000690515"/>
    </source>
</evidence>
<sequence length="119" mass="14057">HKYLKEFYLTGNVEGINIGNYEIKLKDNFEYLFGDHLLVNLWLHPDTSKARWSKVWDSMTTSYPLNYSVDLYSDNREHFFESSSQGGIYTEYGAYGGLEERMVKYFVLSDCFTDEKNFN</sequence>
<feature type="non-terminal residue" evidence="1">
    <location>
        <position position="1"/>
    </location>
</feature>
<gene>
    <name evidence="1" type="ORF">KCG35_26055</name>
</gene>